<accession>A0A1W2AKT8</accession>
<dbReference type="Proteomes" id="UP000192393">
    <property type="component" value="Unassembled WGS sequence"/>
</dbReference>
<evidence type="ECO:0000256" key="3">
    <source>
        <dbReference type="ARBA" id="ARBA00023082"/>
    </source>
</evidence>
<dbReference type="Pfam" id="PF08281">
    <property type="entry name" value="Sigma70_r4_2"/>
    <property type="match status" value="1"/>
</dbReference>
<keyword evidence="4" id="KW-0804">Transcription</keyword>
<dbReference type="InterPro" id="IPR036388">
    <property type="entry name" value="WH-like_DNA-bd_sf"/>
</dbReference>
<dbReference type="NCBIfam" id="TIGR02937">
    <property type="entry name" value="sigma70-ECF"/>
    <property type="match status" value="1"/>
</dbReference>
<dbReference type="InterPro" id="IPR013324">
    <property type="entry name" value="RNA_pol_sigma_r3/r4-like"/>
</dbReference>
<evidence type="ECO:0000256" key="2">
    <source>
        <dbReference type="ARBA" id="ARBA00023015"/>
    </source>
</evidence>
<protein>
    <submittedName>
        <fullName evidence="7">RNA polymerase sigma-70 factor, ECF subfamily</fullName>
    </submittedName>
</protein>
<dbReference type="InterPro" id="IPR039425">
    <property type="entry name" value="RNA_pol_sigma-70-like"/>
</dbReference>
<evidence type="ECO:0000313" key="8">
    <source>
        <dbReference type="Proteomes" id="UP000192393"/>
    </source>
</evidence>
<dbReference type="GO" id="GO:0003677">
    <property type="term" value="F:DNA binding"/>
    <property type="evidence" value="ECO:0007669"/>
    <property type="project" value="InterPro"/>
</dbReference>
<evidence type="ECO:0000313" key="7">
    <source>
        <dbReference type="EMBL" id="SMC61160.1"/>
    </source>
</evidence>
<dbReference type="InterPro" id="IPR014284">
    <property type="entry name" value="RNA_pol_sigma-70_dom"/>
</dbReference>
<evidence type="ECO:0000259" key="6">
    <source>
        <dbReference type="Pfam" id="PF08281"/>
    </source>
</evidence>
<dbReference type="InterPro" id="IPR013325">
    <property type="entry name" value="RNA_pol_sigma_r2"/>
</dbReference>
<dbReference type="InterPro" id="IPR007627">
    <property type="entry name" value="RNA_pol_sigma70_r2"/>
</dbReference>
<feature type="domain" description="RNA polymerase sigma-70 region 2" evidence="5">
    <location>
        <begin position="24"/>
        <end position="88"/>
    </location>
</feature>
<dbReference type="AlphaFoldDB" id="A0A1W2AKT8"/>
<evidence type="ECO:0000256" key="1">
    <source>
        <dbReference type="ARBA" id="ARBA00010641"/>
    </source>
</evidence>
<dbReference type="Gene3D" id="1.10.1740.10">
    <property type="match status" value="1"/>
</dbReference>
<reference evidence="7 8" key="1">
    <citation type="submission" date="2017-04" db="EMBL/GenBank/DDBJ databases">
        <authorList>
            <person name="Afonso C.L."/>
            <person name="Miller P.J."/>
            <person name="Scott M.A."/>
            <person name="Spackman E."/>
            <person name="Goraichik I."/>
            <person name="Dimitrov K.M."/>
            <person name="Suarez D.L."/>
            <person name="Swayne D.E."/>
        </authorList>
    </citation>
    <scope>NUCLEOTIDE SEQUENCE [LARGE SCALE GENOMIC DNA]</scope>
    <source>
        <strain evidence="7 8">CGMCC 1.12708</strain>
    </source>
</reference>
<dbReference type="Gene3D" id="1.10.10.10">
    <property type="entry name" value="Winged helix-like DNA-binding domain superfamily/Winged helix DNA-binding domain"/>
    <property type="match status" value="1"/>
</dbReference>
<dbReference type="STRING" id="1434700.SAMN06296427_104247"/>
<evidence type="ECO:0000256" key="4">
    <source>
        <dbReference type="ARBA" id="ARBA00023163"/>
    </source>
</evidence>
<comment type="similarity">
    <text evidence="1">Belongs to the sigma-70 factor family. ECF subfamily.</text>
</comment>
<evidence type="ECO:0000259" key="5">
    <source>
        <dbReference type="Pfam" id="PF04542"/>
    </source>
</evidence>
<organism evidence="7 8">
    <name type="scientific">Moheibacter sediminis</name>
    <dbReference type="NCBI Taxonomy" id="1434700"/>
    <lineage>
        <taxon>Bacteria</taxon>
        <taxon>Pseudomonadati</taxon>
        <taxon>Bacteroidota</taxon>
        <taxon>Flavobacteriia</taxon>
        <taxon>Flavobacteriales</taxon>
        <taxon>Weeksellaceae</taxon>
        <taxon>Moheibacter</taxon>
    </lineage>
</organism>
<dbReference type="Pfam" id="PF04542">
    <property type="entry name" value="Sigma70_r2"/>
    <property type="match status" value="1"/>
</dbReference>
<dbReference type="PANTHER" id="PTHR43133">
    <property type="entry name" value="RNA POLYMERASE ECF-TYPE SIGMA FACTO"/>
    <property type="match status" value="1"/>
</dbReference>
<name>A0A1W2AKT8_9FLAO</name>
<gene>
    <name evidence="7" type="ORF">SAMN06296427_104247</name>
</gene>
<keyword evidence="3" id="KW-0731">Sigma factor</keyword>
<dbReference type="SUPFAM" id="SSF88946">
    <property type="entry name" value="Sigma2 domain of RNA polymerase sigma factors"/>
    <property type="match status" value="1"/>
</dbReference>
<dbReference type="CDD" id="cd06171">
    <property type="entry name" value="Sigma70_r4"/>
    <property type="match status" value="1"/>
</dbReference>
<keyword evidence="2" id="KW-0805">Transcription regulation</keyword>
<dbReference type="GO" id="GO:0016987">
    <property type="term" value="F:sigma factor activity"/>
    <property type="evidence" value="ECO:0007669"/>
    <property type="project" value="UniProtKB-KW"/>
</dbReference>
<dbReference type="SUPFAM" id="SSF88659">
    <property type="entry name" value="Sigma3 and sigma4 domains of RNA polymerase sigma factors"/>
    <property type="match status" value="1"/>
</dbReference>
<proteinExistence type="inferred from homology"/>
<dbReference type="PANTHER" id="PTHR43133:SF46">
    <property type="entry name" value="RNA POLYMERASE SIGMA-70 FACTOR ECF SUBFAMILY"/>
    <property type="match status" value="1"/>
</dbReference>
<keyword evidence="8" id="KW-1185">Reference proteome</keyword>
<sequence length="186" mass="22152">MDDNIHILIKECQANKKSAQGEIYKLFSAQLFSVCLRYSNNYEDAQDTFQEGFITVFNKINQYRFEGSFEGWMRRIMVNTCIEKHRNKTHLYVVNEELIHEPDEESDNEEYSYEDHSYEEILSFVQQLPDRYRQVFNLYVIEECSHQEIAEMLDISVGTSKSNLSRAREKLKELIKKNNNIRILSK</sequence>
<dbReference type="GO" id="GO:0006352">
    <property type="term" value="P:DNA-templated transcription initiation"/>
    <property type="evidence" value="ECO:0007669"/>
    <property type="project" value="InterPro"/>
</dbReference>
<feature type="domain" description="RNA polymerase sigma factor 70 region 4 type 2" evidence="6">
    <location>
        <begin position="119"/>
        <end position="171"/>
    </location>
</feature>
<dbReference type="InterPro" id="IPR013249">
    <property type="entry name" value="RNA_pol_sigma70_r4_t2"/>
</dbReference>
<dbReference type="RefSeq" id="WP_084017157.1">
    <property type="nucleotide sequence ID" value="NZ_FWXS01000004.1"/>
</dbReference>
<dbReference type="EMBL" id="FWXS01000004">
    <property type="protein sequence ID" value="SMC61160.1"/>
    <property type="molecule type" value="Genomic_DNA"/>
</dbReference>